<name>A0A0F8Z5R3_9ZZZZ</name>
<protein>
    <submittedName>
        <fullName evidence="1">Uncharacterized protein</fullName>
    </submittedName>
</protein>
<dbReference type="AlphaFoldDB" id="A0A0F8Z5R3"/>
<proteinExistence type="predicted"/>
<accession>A0A0F8Z5R3</accession>
<dbReference type="EMBL" id="LAZR01065507">
    <property type="protein sequence ID" value="KKK55406.1"/>
    <property type="molecule type" value="Genomic_DNA"/>
</dbReference>
<gene>
    <name evidence="1" type="ORF">LCGC14_3074890</name>
</gene>
<comment type="caution">
    <text evidence="1">The sequence shown here is derived from an EMBL/GenBank/DDBJ whole genome shotgun (WGS) entry which is preliminary data.</text>
</comment>
<feature type="non-terminal residue" evidence="1">
    <location>
        <position position="132"/>
    </location>
</feature>
<organism evidence="1">
    <name type="scientific">marine sediment metagenome</name>
    <dbReference type="NCBI Taxonomy" id="412755"/>
    <lineage>
        <taxon>unclassified sequences</taxon>
        <taxon>metagenomes</taxon>
        <taxon>ecological metagenomes</taxon>
    </lineage>
</organism>
<evidence type="ECO:0000313" key="1">
    <source>
        <dbReference type="EMBL" id="KKK55406.1"/>
    </source>
</evidence>
<sequence length="132" mass="14155">MHLVTWFSLAGGTAKAINKSDSVVDIRTYAATWSKIADEFKAYQDSGTPISTLTGLGAYTGSLSATLCNIGSYNTGPTFPFDGNIYHVLVANTVATPTQVGEIIEAMDNDAFTLHHGQLDTVFGVDNWAWFA</sequence>
<reference evidence="1" key="1">
    <citation type="journal article" date="2015" name="Nature">
        <title>Complex archaea that bridge the gap between prokaryotes and eukaryotes.</title>
        <authorList>
            <person name="Spang A."/>
            <person name="Saw J.H."/>
            <person name="Jorgensen S.L."/>
            <person name="Zaremba-Niedzwiedzka K."/>
            <person name="Martijn J."/>
            <person name="Lind A.E."/>
            <person name="van Eijk R."/>
            <person name="Schleper C."/>
            <person name="Guy L."/>
            <person name="Ettema T.J."/>
        </authorList>
    </citation>
    <scope>NUCLEOTIDE SEQUENCE</scope>
</reference>